<dbReference type="InterPro" id="IPR030184">
    <property type="entry name" value="WAT1-related"/>
</dbReference>
<dbReference type="InterPro" id="IPR037185">
    <property type="entry name" value="EmrE-like"/>
</dbReference>
<keyword evidence="4 6" id="KW-1133">Transmembrane helix</keyword>
<evidence type="ECO:0000256" key="6">
    <source>
        <dbReference type="RuleBase" id="RU363077"/>
    </source>
</evidence>
<evidence type="ECO:0000256" key="1">
    <source>
        <dbReference type="ARBA" id="ARBA00004141"/>
    </source>
</evidence>
<comment type="similarity">
    <text evidence="2 6">Belongs to the drug/metabolite transporter (DMT) superfamily. Plant drug/metabolite exporter (P-DME) (TC 2.A.7.4) family.</text>
</comment>
<accession>A0A9Q1KNB0</accession>
<keyword evidence="3 6" id="KW-0812">Transmembrane</keyword>
<feature type="transmembrane region" description="Helical" evidence="6">
    <location>
        <begin position="193"/>
        <end position="211"/>
    </location>
</feature>
<dbReference type="PANTHER" id="PTHR31218">
    <property type="entry name" value="WAT1-RELATED PROTEIN"/>
    <property type="match status" value="1"/>
</dbReference>
<sequence>MAMGMFYYGLRDTTATYATNFLNLIPIVTFIFSIILRMDRLNLNTRRGKIKVIGTLLCVAGALTVSLYKGKVFHIGNHHVHHHIMINKMKQNWTRGTLLLVGSCLSYATWFTVQVKLLKLFPAKYWVTMLTCASASIQTAVVGVCIDRSKSSWQLGWNLQLITIVYSAVLASAASFYLISWAVASKGPTYPPMFNPLSLIFIALIEALFLGENLSGGSLLGMVVIIVGLYSFLWGSGRQRETDPLLPKSANIGGGSAAGTELVGSQLTAMVVPTASPVSHSDNEQPT</sequence>
<proteinExistence type="inferred from homology"/>
<evidence type="ECO:0000256" key="4">
    <source>
        <dbReference type="ARBA" id="ARBA00022989"/>
    </source>
</evidence>
<comment type="subcellular location">
    <subcellularLocation>
        <location evidence="1 6">Membrane</location>
        <topology evidence="1 6">Multi-pass membrane protein</topology>
    </subcellularLocation>
</comment>
<dbReference type="AlphaFoldDB" id="A0A9Q1KNB0"/>
<keyword evidence="5 6" id="KW-0472">Membrane</keyword>
<reference evidence="8" key="1">
    <citation type="submission" date="2022-04" db="EMBL/GenBank/DDBJ databases">
        <title>Carnegiea gigantea Genome sequencing and assembly v2.</title>
        <authorList>
            <person name="Copetti D."/>
            <person name="Sanderson M.J."/>
            <person name="Burquez A."/>
            <person name="Wojciechowski M.F."/>
        </authorList>
    </citation>
    <scope>NUCLEOTIDE SEQUENCE</scope>
    <source>
        <strain evidence="8">SGP5-SGP5p</strain>
        <tissue evidence="8">Aerial part</tissue>
    </source>
</reference>
<dbReference type="EMBL" id="JAKOGI010000056">
    <property type="protein sequence ID" value="KAJ8446392.1"/>
    <property type="molecule type" value="Genomic_DNA"/>
</dbReference>
<evidence type="ECO:0000256" key="5">
    <source>
        <dbReference type="ARBA" id="ARBA00023136"/>
    </source>
</evidence>
<evidence type="ECO:0000256" key="3">
    <source>
        <dbReference type="ARBA" id="ARBA00022692"/>
    </source>
</evidence>
<feature type="transmembrane region" description="Helical" evidence="6">
    <location>
        <begin position="217"/>
        <end position="235"/>
    </location>
</feature>
<evidence type="ECO:0000313" key="9">
    <source>
        <dbReference type="Proteomes" id="UP001153076"/>
    </source>
</evidence>
<dbReference type="GO" id="GO:0022857">
    <property type="term" value="F:transmembrane transporter activity"/>
    <property type="evidence" value="ECO:0007669"/>
    <property type="project" value="InterPro"/>
</dbReference>
<dbReference type="GO" id="GO:0016020">
    <property type="term" value="C:membrane"/>
    <property type="evidence" value="ECO:0007669"/>
    <property type="project" value="UniProtKB-SubCell"/>
</dbReference>
<dbReference type="InterPro" id="IPR000620">
    <property type="entry name" value="EamA_dom"/>
</dbReference>
<organism evidence="8 9">
    <name type="scientific">Carnegiea gigantea</name>
    <dbReference type="NCBI Taxonomy" id="171969"/>
    <lineage>
        <taxon>Eukaryota</taxon>
        <taxon>Viridiplantae</taxon>
        <taxon>Streptophyta</taxon>
        <taxon>Embryophyta</taxon>
        <taxon>Tracheophyta</taxon>
        <taxon>Spermatophyta</taxon>
        <taxon>Magnoliopsida</taxon>
        <taxon>eudicotyledons</taxon>
        <taxon>Gunneridae</taxon>
        <taxon>Pentapetalae</taxon>
        <taxon>Caryophyllales</taxon>
        <taxon>Cactineae</taxon>
        <taxon>Cactaceae</taxon>
        <taxon>Cactoideae</taxon>
        <taxon>Echinocereeae</taxon>
        <taxon>Carnegiea</taxon>
    </lineage>
</organism>
<dbReference type="SUPFAM" id="SSF103481">
    <property type="entry name" value="Multidrug resistance efflux transporter EmrE"/>
    <property type="match status" value="2"/>
</dbReference>
<evidence type="ECO:0000259" key="7">
    <source>
        <dbReference type="Pfam" id="PF00892"/>
    </source>
</evidence>
<keyword evidence="9" id="KW-1185">Reference proteome</keyword>
<name>A0A9Q1KNB0_9CARY</name>
<feature type="transmembrane region" description="Helical" evidence="6">
    <location>
        <begin position="125"/>
        <end position="144"/>
    </location>
</feature>
<evidence type="ECO:0000313" key="8">
    <source>
        <dbReference type="EMBL" id="KAJ8446392.1"/>
    </source>
</evidence>
<evidence type="ECO:0000256" key="2">
    <source>
        <dbReference type="ARBA" id="ARBA00007635"/>
    </source>
</evidence>
<dbReference type="Proteomes" id="UP001153076">
    <property type="component" value="Unassembled WGS sequence"/>
</dbReference>
<dbReference type="Gene3D" id="1.10.3730.20">
    <property type="match status" value="1"/>
</dbReference>
<feature type="transmembrane region" description="Helical" evidence="6">
    <location>
        <begin position="50"/>
        <end position="68"/>
    </location>
</feature>
<feature type="domain" description="EamA" evidence="7">
    <location>
        <begin position="95"/>
        <end position="231"/>
    </location>
</feature>
<gene>
    <name evidence="8" type="ORF">Cgig2_019285</name>
</gene>
<feature type="transmembrane region" description="Helical" evidence="6">
    <location>
        <begin position="93"/>
        <end position="113"/>
    </location>
</feature>
<dbReference type="Pfam" id="PF00892">
    <property type="entry name" value="EamA"/>
    <property type="match status" value="1"/>
</dbReference>
<dbReference type="OrthoDB" id="670984at2759"/>
<protein>
    <recommendedName>
        <fullName evidence="6">WAT1-related protein</fullName>
    </recommendedName>
</protein>
<feature type="transmembrane region" description="Helical" evidence="6">
    <location>
        <begin position="20"/>
        <end position="38"/>
    </location>
</feature>
<comment type="caution">
    <text evidence="8">The sequence shown here is derived from an EMBL/GenBank/DDBJ whole genome shotgun (WGS) entry which is preliminary data.</text>
</comment>
<feature type="transmembrane region" description="Helical" evidence="6">
    <location>
        <begin position="164"/>
        <end position="184"/>
    </location>
</feature>